<dbReference type="Pfam" id="PF08240">
    <property type="entry name" value="ADH_N"/>
    <property type="match status" value="1"/>
</dbReference>
<dbReference type="InterPro" id="IPR013154">
    <property type="entry name" value="ADH-like_N"/>
</dbReference>
<dbReference type="InterPro" id="IPR002364">
    <property type="entry name" value="Quin_OxRdtase/zeta-crystal_CS"/>
</dbReference>
<dbReference type="PANTHER" id="PTHR48106">
    <property type="entry name" value="QUINONE OXIDOREDUCTASE PIG3-RELATED"/>
    <property type="match status" value="1"/>
</dbReference>
<feature type="domain" description="Enoyl reductase (ER)" evidence="3">
    <location>
        <begin position="21"/>
        <end position="357"/>
    </location>
</feature>
<dbReference type="GO" id="GO:0008270">
    <property type="term" value="F:zinc ion binding"/>
    <property type="evidence" value="ECO:0007669"/>
    <property type="project" value="InterPro"/>
</dbReference>
<name>A0A1X7BLZ8_9RHOB</name>
<reference evidence="4 5" key="1">
    <citation type="submission" date="2017-03" db="EMBL/GenBank/DDBJ databases">
        <authorList>
            <person name="Afonso C.L."/>
            <person name="Miller P.J."/>
            <person name="Scott M.A."/>
            <person name="Spackman E."/>
            <person name="Goraichik I."/>
            <person name="Dimitrov K.M."/>
            <person name="Suarez D.L."/>
            <person name="Swayne D.E."/>
        </authorList>
    </citation>
    <scope>NUCLEOTIDE SEQUENCE [LARGE SCALE GENOMIC DNA]</scope>
    <source>
        <strain evidence="4 5">CECT 7745</strain>
    </source>
</reference>
<evidence type="ECO:0000256" key="2">
    <source>
        <dbReference type="ARBA" id="ARBA00023002"/>
    </source>
</evidence>
<gene>
    <name evidence="4" type="primary">ccr</name>
    <name evidence="4" type="ORF">ROA7745_00452</name>
</gene>
<dbReference type="GO" id="GO:0043880">
    <property type="term" value="F:crotonyl-CoA reductase activity"/>
    <property type="evidence" value="ECO:0007669"/>
    <property type="project" value="UniProtKB-EC"/>
</dbReference>
<dbReference type="Pfam" id="PF00107">
    <property type="entry name" value="ADH_zinc_N"/>
    <property type="match status" value="1"/>
</dbReference>
<evidence type="ECO:0000313" key="5">
    <source>
        <dbReference type="Proteomes" id="UP000193224"/>
    </source>
</evidence>
<dbReference type="Proteomes" id="UP000193224">
    <property type="component" value="Unassembled WGS sequence"/>
</dbReference>
<dbReference type="GO" id="GO:0070402">
    <property type="term" value="F:NADPH binding"/>
    <property type="evidence" value="ECO:0007669"/>
    <property type="project" value="TreeGrafter"/>
</dbReference>
<dbReference type="PANTHER" id="PTHR48106:SF18">
    <property type="entry name" value="QUINONE OXIDOREDUCTASE PIG3"/>
    <property type="match status" value="1"/>
</dbReference>
<organism evidence="4 5">
    <name type="scientific">Roseovarius aestuarii</name>
    <dbReference type="NCBI Taxonomy" id="475083"/>
    <lineage>
        <taxon>Bacteria</taxon>
        <taxon>Pseudomonadati</taxon>
        <taxon>Pseudomonadota</taxon>
        <taxon>Alphaproteobacteria</taxon>
        <taxon>Rhodobacterales</taxon>
        <taxon>Roseobacteraceae</taxon>
        <taxon>Roseovarius</taxon>
    </lineage>
</organism>
<dbReference type="InterPro" id="IPR020843">
    <property type="entry name" value="ER"/>
</dbReference>
<dbReference type="InterPro" id="IPR013149">
    <property type="entry name" value="ADH-like_C"/>
</dbReference>
<dbReference type="CDD" id="cd08274">
    <property type="entry name" value="MDR9"/>
    <property type="match status" value="1"/>
</dbReference>
<proteinExistence type="predicted"/>
<evidence type="ECO:0000256" key="1">
    <source>
        <dbReference type="ARBA" id="ARBA00022857"/>
    </source>
</evidence>
<dbReference type="SUPFAM" id="SSF50129">
    <property type="entry name" value="GroES-like"/>
    <property type="match status" value="1"/>
</dbReference>
<dbReference type="SMART" id="SM00829">
    <property type="entry name" value="PKS_ER"/>
    <property type="match status" value="1"/>
</dbReference>
<dbReference type="PROSITE" id="PS01162">
    <property type="entry name" value="QOR_ZETA_CRYSTAL"/>
    <property type="match status" value="1"/>
</dbReference>
<dbReference type="AlphaFoldDB" id="A0A1X7BLZ8"/>
<dbReference type="Gene3D" id="3.40.50.720">
    <property type="entry name" value="NAD(P)-binding Rossmann-like Domain"/>
    <property type="match status" value="1"/>
</dbReference>
<evidence type="ECO:0000259" key="3">
    <source>
        <dbReference type="SMART" id="SM00829"/>
    </source>
</evidence>
<accession>A0A1X7BLZ8</accession>
<dbReference type="InterPro" id="IPR011032">
    <property type="entry name" value="GroES-like_sf"/>
</dbReference>
<keyword evidence="1" id="KW-0521">NADP</keyword>
<sequence length="367" mass="39285">MQDAQVDKLKNMMAVVTTGTGGYDKLEYKLVPIPVPGPGEVLLRVLAAGVNNTEINTRLGWYSSSVTDGTGDTSNHEDRPDGGWNEATPFPFIQGTDCCGEVVSAGTAGDEGRIGQRVLVRSCMRKHGFDRMDNIWMGSDFDGAFAQYVKVPESEVFKVECDWSDAELATIPCAYGTAENMVHRAGVCAGMSVLVPGASGGVGSALVQLVKRRGAEVIAITSASKRETVAQIGADRVLTREDDLLDVLGKESVDVVIDNVAGPGFGIMLKLLRRGGSYVSSGAIAGPIVDLDMRDMYLKDITLIGCTGWDEPVFPNLISYIEKGEIRPLLADTYPLAQIADAQRDFLEKRYTGKIVLIPPADDCGAA</sequence>
<dbReference type="EC" id="1.3.1.86" evidence="4"/>
<dbReference type="Gene3D" id="3.90.180.10">
    <property type="entry name" value="Medium-chain alcohol dehydrogenases, catalytic domain"/>
    <property type="match status" value="1"/>
</dbReference>
<protein>
    <submittedName>
        <fullName evidence="4">Crotonyl-CoA reductase</fullName>
        <ecNumber evidence="4">1.3.1.86</ecNumber>
    </submittedName>
</protein>
<keyword evidence="2 4" id="KW-0560">Oxidoreductase</keyword>
<evidence type="ECO:0000313" key="4">
    <source>
        <dbReference type="EMBL" id="SMC10645.1"/>
    </source>
</evidence>
<dbReference type="EMBL" id="FWXB01000001">
    <property type="protein sequence ID" value="SMC10645.1"/>
    <property type="molecule type" value="Genomic_DNA"/>
</dbReference>
<dbReference type="SUPFAM" id="SSF51735">
    <property type="entry name" value="NAD(P)-binding Rossmann-fold domains"/>
    <property type="match status" value="1"/>
</dbReference>
<keyword evidence="5" id="KW-1185">Reference proteome</keyword>
<dbReference type="InterPro" id="IPR036291">
    <property type="entry name" value="NAD(P)-bd_dom_sf"/>
</dbReference>
<dbReference type="RefSeq" id="WP_223412847.1">
    <property type="nucleotide sequence ID" value="NZ_FWXB01000001.1"/>
</dbReference>
<dbReference type="GO" id="GO:0016651">
    <property type="term" value="F:oxidoreductase activity, acting on NAD(P)H"/>
    <property type="evidence" value="ECO:0007669"/>
    <property type="project" value="TreeGrafter"/>
</dbReference>